<evidence type="ECO:0000256" key="14">
    <source>
        <dbReference type="SAM" id="MobiDB-lite"/>
    </source>
</evidence>
<sequence length="935" mass="105591">MPLRLDIKRKLSARSDRVKCVDLHPTEPWMLASLYNGNVHVWNHESQQLVKSFEVCDLPVRAARFVPRKNWVVTGSDDMHVRVFNYNTLERVHKFEAHSDYVRSITVHPTESFILTSSDDMLIKLWDWDKKWECSCVFEGHTHYVMQVVFNPKDNNTFASASLDRTIKVWQLGSSTPNFTLEGHEKGVNCVDYYTGGDKPYLISGADDRLVKIWDYQNKTCVQTLEGHAQNIAAVAFHPELPIIMTGSEDGTVRIWHANTYRLESTLNYGLERVWTIAYQQGSNSVAIGYDEGSIIIKLGREEPAMSMDQNGKIMWAKHCEIQQANLKAMVDTEIKDGERLPLAVKDMGSCEVYPQTISHSPNGRFVVVCGDGEYIIYTAMALRNKSFGSAQEFTWAHDPSEYAVRESSTVVKIFKNFKERKSFKPEFGAEGIFGGYMLGVRSLSGLSLYDWENLDLIRRIEIQPKHVFWSENGELVCIATEDSFFILKYNSDAVANAAEDKSLVSEDGIEDAFDVVGEIQESVKTGCWVGDCFIYTNSVNRLNYYVGGEIVTVAHLDRVMYLLGYIPNDNRLYLGDKELNVSSFSLLLSVLEYQTAVMRRDFETADKVLPTIPKEQRTRVAHFLEKQGFRSQALAVSCDPEHRFELSLQLGELKIAYTLAQEAQSEQKWKQLAELATSKCQFQLAQECLHHAEDYGGLLLLATSAGNADMVEKLGQTSQATGKNNVAFLSYFLLGEKEKCLEVLINTDRLPEAAFFARSYLPSQVSRVLQQWKESLSKTNKKSAESLADPAEYENLFLGLREAVLTEQFLEREQQGSRPACAYPLVTANPDRNPIQEMLEAQANGEFSPQKPGVGDAEDDENTPSTQIPHKEPTPPLNAAEATPSQHRPAVPPSEEDKVAEMERELELDLENLQVDDNINTEDINLDEDLLADE</sequence>
<dbReference type="InterPro" id="IPR001680">
    <property type="entry name" value="WD40_rpt"/>
</dbReference>
<accession>A0ABM1EUJ7</accession>
<evidence type="ECO:0000259" key="16">
    <source>
        <dbReference type="Pfam" id="PF23953"/>
    </source>
</evidence>
<name>A0ABM1EUJ7_PRICU</name>
<comment type="similarity">
    <text evidence="2 12">Belongs to the WD repeat COPB2 family.</text>
</comment>
<evidence type="ECO:0000313" key="17">
    <source>
        <dbReference type="Proteomes" id="UP000695022"/>
    </source>
</evidence>
<feature type="repeat" description="WD" evidence="13">
    <location>
        <begin position="181"/>
        <end position="224"/>
    </location>
</feature>
<feature type="region of interest" description="Disordered" evidence="14">
    <location>
        <begin position="847"/>
        <end position="903"/>
    </location>
</feature>
<evidence type="ECO:0000256" key="10">
    <source>
        <dbReference type="ARBA" id="ARBA00023136"/>
    </source>
</evidence>
<dbReference type="PROSITE" id="PS50082">
    <property type="entry name" value="WD_REPEATS_2"/>
    <property type="match status" value="5"/>
</dbReference>
<dbReference type="Proteomes" id="UP000695022">
    <property type="component" value="Unplaced"/>
</dbReference>
<evidence type="ECO:0000256" key="11">
    <source>
        <dbReference type="ARBA" id="ARBA00023329"/>
    </source>
</evidence>
<dbReference type="InterPro" id="IPR056176">
    <property type="entry name" value="TPR_COPA_B"/>
</dbReference>
<feature type="repeat" description="WD" evidence="13">
    <location>
        <begin position="95"/>
        <end position="127"/>
    </location>
</feature>
<evidence type="ECO:0000256" key="12">
    <source>
        <dbReference type="PIRNR" id="PIRNR005567"/>
    </source>
</evidence>
<keyword evidence="5 13" id="KW-0853">WD repeat</keyword>
<feature type="repeat" description="WD" evidence="13">
    <location>
        <begin position="225"/>
        <end position="266"/>
    </location>
</feature>
<dbReference type="PIRSF" id="PIRSF005567">
    <property type="entry name" value="Coatomer_beta'_subunit"/>
    <property type="match status" value="1"/>
</dbReference>
<dbReference type="Pfam" id="PF00400">
    <property type="entry name" value="WD40"/>
    <property type="match status" value="6"/>
</dbReference>
<dbReference type="InterPro" id="IPR036322">
    <property type="entry name" value="WD40_repeat_dom_sf"/>
</dbReference>
<comment type="subunit">
    <text evidence="12">Oligomeric complex that consists of at least the alpha, beta, beta', gamma, delta, epsilon and zeta subunits.</text>
</comment>
<keyword evidence="11 12" id="KW-0968">Cytoplasmic vesicle</keyword>
<comment type="subcellular location">
    <subcellularLocation>
        <location evidence="1 12">Cytoplasmic vesicle</location>
        <location evidence="1 12">COPI-coated vesicle membrane</location>
        <topology evidence="1 12">Peripheral membrane protein</topology>
        <orientation evidence="1 12">Cytoplasmic side</orientation>
    </subcellularLocation>
    <subcellularLocation>
        <location evidence="12">Golgi apparatus membrane</location>
        <topology evidence="12">Peripheral membrane protein</topology>
        <orientation evidence="12">Cytoplasmic side</orientation>
    </subcellularLocation>
    <text evidence="12">The coatomer is cytoplasmic or polymerized on the cytoplasmic side of the Golgi, as well as on the vesicles/buds originating from it.</text>
</comment>
<keyword evidence="7 12" id="KW-0931">ER-Golgi transport</keyword>
<dbReference type="PRINTS" id="PR00320">
    <property type="entry name" value="GPROTEINBRPT"/>
</dbReference>
<dbReference type="PANTHER" id="PTHR19876:SF2">
    <property type="entry name" value="COATOMER SUBUNIT BETA"/>
    <property type="match status" value="1"/>
</dbReference>
<evidence type="ECO:0000256" key="8">
    <source>
        <dbReference type="ARBA" id="ARBA00022927"/>
    </source>
</evidence>
<evidence type="ECO:0000256" key="2">
    <source>
        <dbReference type="ARBA" id="ARBA00010844"/>
    </source>
</evidence>
<dbReference type="SUPFAM" id="SSF50978">
    <property type="entry name" value="WD40 repeat-like"/>
    <property type="match status" value="1"/>
</dbReference>
<dbReference type="PROSITE" id="PS50294">
    <property type="entry name" value="WD_REPEATS_REGION"/>
    <property type="match status" value="4"/>
</dbReference>
<evidence type="ECO:0000256" key="1">
    <source>
        <dbReference type="ARBA" id="ARBA00004347"/>
    </source>
</evidence>
<keyword evidence="17" id="KW-1185">Reference proteome</keyword>
<feature type="repeat" description="WD" evidence="13">
    <location>
        <begin position="11"/>
        <end position="52"/>
    </location>
</feature>
<keyword evidence="10 12" id="KW-0472">Membrane</keyword>
<dbReference type="CDD" id="cd00200">
    <property type="entry name" value="WD40"/>
    <property type="match status" value="1"/>
</dbReference>
<dbReference type="InterPro" id="IPR020472">
    <property type="entry name" value="WD40_PAC1"/>
</dbReference>
<evidence type="ECO:0000256" key="13">
    <source>
        <dbReference type="PROSITE-ProRule" id="PRU00221"/>
    </source>
</evidence>
<evidence type="ECO:0000256" key="3">
    <source>
        <dbReference type="ARBA" id="ARBA00022448"/>
    </source>
</evidence>
<evidence type="ECO:0000259" key="15">
    <source>
        <dbReference type="Pfam" id="PF04053"/>
    </source>
</evidence>
<dbReference type="PANTHER" id="PTHR19876">
    <property type="entry name" value="COATOMER"/>
    <property type="match status" value="1"/>
</dbReference>
<dbReference type="InterPro" id="IPR011044">
    <property type="entry name" value="Quino_amine_DH_bsu"/>
</dbReference>
<organism evidence="17 18">
    <name type="scientific">Priapulus caudatus</name>
    <name type="common">Priapulid worm</name>
    <dbReference type="NCBI Taxonomy" id="37621"/>
    <lineage>
        <taxon>Eukaryota</taxon>
        <taxon>Metazoa</taxon>
        <taxon>Ecdysozoa</taxon>
        <taxon>Scalidophora</taxon>
        <taxon>Priapulida</taxon>
        <taxon>Priapulimorpha</taxon>
        <taxon>Priapulimorphida</taxon>
        <taxon>Priapulidae</taxon>
        <taxon>Priapulus</taxon>
    </lineage>
</organism>
<evidence type="ECO:0000256" key="7">
    <source>
        <dbReference type="ARBA" id="ARBA00022892"/>
    </source>
</evidence>
<feature type="repeat" description="WD" evidence="13">
    <location>
        <begin position="138"/>
        <end position="180"/>
    </location>
</feature>
<dbReference type="RefSeq" id="XP_014675868.1">
    <property type="nucleotide sequence ID" value="XM_014820382.1"/>
</dbReference>
<evidence type="ECO:0000256" key="6">
    <source>
        <dbReference type="ARBA" id="ARBA00022737"/>
    </source>
</evidence>
<dbReference type="Gene3D" id="1.25.40.470">
    <property type="match status" value="1"/>
</dbReference>
<keyword evidence="8 12" id="KW-0653">Protein transport</keyword>
<keyword evidence="4 12" id="KW-0963">Cytoplasm</keyword>
<feature type="domain" description="COPA/B second beta-propeller" evidence="15">
    <location>
        <begin position="321"/>
        <end position="577"/>
    </location>
</feature>
<evidence type="ECO:0000256" key="4">
    <source>
        <dbReference type="ARBA" id="ARBA00022490"/>
    </source>
</evidence>
<feature type="domain" description="COPA/B TPR" evidence="16">
    <location>
        <begin position="594"/>
        <end position="774"/>
    </location>
</feature>
<dbReference type="SMART" id="SM00320">
    <property type="entry name" value="WD40"/>
    <property type="match status" value="6"/>
</dbReference>
<dbReference type="InterPro" id="IPR006692">
    <property type="entry name" value="Beta-prop_COPA/B_2nd"/>
</dbReference>
<dbReference type="Pfam" id="PF04053">
    <property type="entry name" value="B-prop_COPA_B_2nd"/>
    <property type="match status" value="1"/>
</dbReference>
<evidence type="ECO:0000256" key="9">
    <source>
        <dbReference type="ARBA" id="ARBA00023034"/>
    </source>
</evidence>
<dbReference type="Pfam" id="PF23953">
    <property type="entry name" value="TPR_COPA_B"/>
    <property type="match status" value="1"/>
</dbReference>
<evidence type="ECO:0000256" key="5">
    <source>
        <dbReference type="ARBA" id="ARBA00022574"/>
    </source>
</evidence>
<keyword evidence="9 12" id="KW-0333">Golgi apparatus</keyword>
<dbReference type="InterPro" id="IPR050844">
    <property type="entry name" value="Coatomer_complex_subunit"/>
</dbReference>
<gene>
    <name evidence="18" type="primary">LOC106815858</name>
</gene>
<dbReference type="InterPro" id="IPR016453">
    <property type="entry name" value="COPB2"/>
</dbReference>
<dbReference type="Gene3D" id="2.130.10.10">
    <property type="entry name" value="YVTN repeat-like/Quinoprotein amine dehydrogenase"/>
    <property type="match status" value="1"/>
</dbReference>
<protein>
    <recommendedName>
        <fullName evidence="12">Coatomer subunit beta'</fullName>
    </recommendedName>
</protein>
<proteinExistence type="inferred from homology"/>
<comment type="function">
    <text evidence="12">The coatomer is a cytosolic protein complex that binds to dilysine motifs and reversibly associates with Golgi non-clathrin-coated vesicles, which further mediate biosynthetic protein transport from the ER, via the Golgi up to the trans Golgi network. Coatomer complex is required for budding from Golgi membranes, and is essential for the retrograde Golgi-to-ER transport of dilysine-tagged proteins.</text>
</comment>
<dbReference type="CDD" id="cd22947">
    <property type="entry name" value="Coatomer_WDAD_beta-like"/>
    <property type="match status" value="1"/>
</dbReference>
<dbReference type="SUPFAM" id="SSF50969">
    <property type="entry name" value="YVTN repeat-like/Quinoprotein amine dehydrogenase"/>
    <property type="match status" value="1"/>
</dbReference>
<reference evidence="18" key="1">
    <citation type="submission" date="2025-08" db="UniProtKB">
        <authorList>
            <consortium name="RefSeq"/>
        </authorList>
    </citation>
    <scope>IDENTIFICATION</scope>
</reference>
<keyword evidence="6" id="KW-0677">Repeat</keyword>
<evidence type="ECO:0000313" key="18">
    <source>
        <dbReference type="RefSeq" id="XP_014675868.1"/>
    </source>
</evidence>
<keyword evidence="3 12" id="KW-0813">Transport</keyword>
<dbReference type="InterPro" id="IPR015943">
    <property type="entry name" value="WD40/YVTN_repeat-like_dom_sf"/>
</dbReference>
<dbReference type="GeneID" id="106815858"/>